<keyword evidence="3" id="KW-0051">Antiviral defense</keyword>
<dbReference type="Gene3D" id="3.30.70.1890">
    <property type="match status" value="1"/>
</dbReference>
<feature type="compositionally biased region" description="Basic and acidic residues" evidence="4">
    <location>
        <begin position="340"/>
        <end position="349"/>
    </location>
</feature>
<proteinExistence type="inferred from homology"/>
<evidence type="ECO:0000259" key="5">
    <source>
        <dbReference type="Pfam" id="PF01881"/>
    </source>
</evidence>
<dbReference type="CDD" id="cd21140">
    <property type="entry name" value="Cas6_I-like"/>
    <property type="match status" value="1"/>
</dbReference>
<comment type="similarity">
    <text evidence="1">Belongs to the CRISPR-associated protein Cas6/Cse3/CasE family.</text>
</comment>
<dbReference type="PANTHER" id="PTHR36984">
    <property type="entry name" value="CRISPR-ASSOCIATED ENDORIBONUCLEASE CAS6 1"/>
    <property type="match status" value="1"/>
</dbReference>
<dbReference type="Gene3D" id="3.30.70.1900">
    <property type="match status" value="1"/>
</dbReference>
<dbReference type="RefSeq" id="WP_318750159.1">
    <property type="nucleotide sequence ID" value="NZ_CP132508.1"/>
</dbReference>
<evidence type="ECO:0000256" key="1">
    <source>
        <dbReference type="ARBA" id="ARBA00005937"/>
    </source>
</evidence>
<dbReference type="InterPro" id="IPR045747">
    <property type="entry name" value="CRISPR-assoc_prot_Cas6_N_sf"/>
</dbReference>
<dbReference type="PANTHER" id="PTHR36984:SF1">
    <property type="entry name" value="CRISPR-ASSOCIATED ENDORIBONUCLEASE CAS6 1"/>
    <property type="match status" value="1"/>
</dbReference>
<feature type="compositionally biased region" description="Low complexity" evidence="4">
    <location>
        <begin position="280"/>
        <end position="291"/>
    </location>
</feature>
<organism evidence="6 7">
    <name type="scientific">Thermaerobacter composti</name>
    <dbReference type="NCBI Taxonomy" id="554949"/>
    <lineage>
        <taxon>Bacteria</taxon>
        <taxon>Bacillati</taxon>
        <taxon>Bacillota</taxon>
        <taxon>Clostridia</taxon>
        <taxon>Eubacteriales</taxon>
        <taxon>Clostridiales Family XVII. Incertae Sedis</taxon>
        <taxon>Thermaerobacter</taxon>
    </lineage>
</organism>
<sequence>MRVVFDLRPVAGQLVLPLHYNSILQGLVYHLLAGTEVAAFLHDQGFTRGARRYKLFTFSRLEGAYAIERTHPHEGGTNPASAGSSTTANPTNKVIRFTGRVRLTLSSPYVPVIHAAASRALQRGALRLGTQEVEVAAVHCEELPPVTPPLTLRARTPITVYSTVHRPDGSRFTYFFEPRSGEFERLVAENLVRKWEAFTGRAYEGAGVQIRWRGRARGHVTRFRHGVIKGFTGRFLIDGDPALIALGLEAGFGSKNAQGFGLCDPVVTPQDGRGGGSARAGEPGNGAAAAADPDHGPAEGGAAPHAAVSGGRTAGEVESARQSRQVPVDATVSSDGAALEVERCADREPGSPGSTLAGAGSGGTSDAAGHHGRDEPPGGGVTSVIRV</sequence>
<evidence type="ECO:0000256" key="3">
    <source>
        <dbReference type="ARBA" id="ARBA00023118"/>
    </source>
</evidence>
<dbReference type="Proteomes" id="UP001304683">
    <property type="component" value="Chromosome"/>
</dbReference>
<feature type="compositionally biased region" description="Polar residues" evidence="4">
    <location>
        <begin position="78"/>
        <end position="90"/>
    </location>
</feature>
<dbReference type="InterPro" id="IPR010156">
    <property type="entry name" value="CRISPR-assoc_prot_Cas6"/>
</dbReference>
<protein>
    <submittedName>
        <fullName evidence="6">CRISPR-associated endoribonuclease Cas6</fullName>
    </submittedName>
</protein>
<evidence type="ECO:0000313" key="6">
    <source>
        <dbReference type="EMBL" id="WPD18308.1"/>
    </source>
</evidence>
<feature type="region of interest" description="Disordered" evidence="4">
    <location>
        <begin position="271"/>
        <end position="387"/>
    </location>
</feature>
<dbReference type="NCBIfam" id="TIGR01877">
    <property type="entry name" value="cas_cas6"/>
    <property type="match status" value="1"/>
</dbReference>
<feature type="region of interest" description="Disordered" evidence="4">
    <location>
        <begin position="70"/>
        <end position="90"/>
    </location>
</feature>
<evidence type="ECO:0000256" key="4">
    <source>
        <dbReference type="SAM" id="MobiDB-lite"/>
    </source>
</evidence>
<dbReference type="EMBL" id="CP132508">
    <property type="protein sequence ID" value="WPD18308.1"/>
    <property type="molecule type" value="Genomic_DNA"/>
</dbReference>
<dbReference type="Pfam" id="PF01881">
    <property type="entry name" value="Cas_Cas6_C"/>
    <property type="match status" value="1"/>
</dbReference>
<dbReference type="InterPro" id="IPR049435">
    <property type="entry name" value="Cas_Cas6_C"/>
</dbReference>
<evidence type="ECO:0000313" key="7">
    <source>
        <dbReference type="Proteomes" id="UP001304683"/>
    </source>
</evidence>
<keyword evidence="7" id="KW-1185">Reference proteome</keyword>
<name>A0ABZ0QMP0_9FIRM</name>
<gene>
    <name evidence="6" type="primary">cas6</name>
    <name evidence="6" type="ORF">Q5761_07965</name>
</gene>
<evidence type="ECO:0000256" key="2">
    <source>
        <dbReference type="ARBA" id="ARBA00022884"/>
    </source>
</evidence>
<feature type="domain" description="CRISPR associated protein Cas6 C-terminal" evidence="5">
    <location>
        <begin position="151"/>
        <end position="264"/>
    </location>
</feature>
<accession>A0ABZ0QMP0</accession>
<keyword evidence="2" id="KW-0694">RNA-binding</keyword>
<reference evidence="6 7" key="1">
    <citation type="submission" date="2023-08" db="EMBL/GenBank/DDBJ databases">
        <title>Genome sequence of Thermaerobacter compostii strain Ins1, a spore-forming filamentous bacterium isolated from a deep geothermal reservoir.</title>
        <authorList>
            <person name="Bregnard D."/>
            <person name="Gonzalez D."/>
            <person name="Junier P."/>
        </authorList>
    </citation>
    <scope>NUCLEOTIDE SEQUENCE [LARGE SCALE GENOMIC DNA]</scope>
    <source>
        <strain evidence="6 7">Ins1</strain>
    </source>
</reference>